<protein>
    <submittedName>
        <fullName evidence="5">ABC transporter ATP-binding protein</fullName>
    </submittedName>
</protein>
<evidence type="ECO:0000256" key="2">
    <source>
        <dbReference type="ARBA" id="ARBA00022741"/>
    </source>
</evidence>
<dbReference type="Pfam" id="PF00005">
    <property type="entry name" value="ABC_tran"/>
    <property type="match status" value="1"/>
</dbReference>
<sequence length="248" mass="27320">MIEIKNLTKSFKGKKVLNNINLTIEKGKITVIIGGSGEGKSVILKHIIGLMKPDSGEVLIDGVDITKLDEKKMNEIRKKFGFVFQFAALFDSMTVGENVGFGLFENTKMKIEDIKRIVKDRLLDVGLKDVEGKMPSELSGGMKRRVGLARALAIDPEIIIYDEPVTGLDPILSGAINHLIKNTQERLGITSIVVSHDIPGMYKIADKVALIYSGDIKFYGTTEELKNSDNPYVIQFLNGSVEGPIKII</sequence>
<accession>A0A1F7RQR8</accession>
<gene>
    <name evidence="5" type="ORF">A2W05_04170</name>
</gene>
<dbReference type="AlphaFoldDB" id="A0A1F7RQR8"/>
<dbReference type="CDD" id="cd03261">
    <property type="entry name" value="ABC_Org_Solvent_Resistant"/>
    <property type="match status" value="1"/>
</dbReference>
<comment type="caution">
    <text evidence="5">The sequence shown here is derived from an EMBL/GenBank/DDBJ whole genome shotgun (WGS) entry which is preliminary data.</text>
</comment>
<feature type="domain" description="ABC transporter" evidence="4">
    <location>
        <begin position="2"/>
        <end position="238"/>
    </location>
</feature>
<keyword evidence="3 5" id="KW-0067">ATP-binding</keyword>
<reference evidence="5 6" key="1">
    <citation type="journal article" date="2016" name="Nat. Commun.">
        <title>Thousands of microbial genomes shed light on interconnected biogeochemical processes in an aquifer system.</title>
        <authorList>
            <person name="Anantharaman K."/>
            <person name="Brown C.T."/>
            <person name="Hug L.A."/>
            <person name="Sharon I."/>
            <person name="Castelle C.J."/>
            <person name="Probst A.J."/>
            <person name="Thomas B.C."/>
            <person name="Singh A."/>
            <person name="Wilkins M.J."/>
            <person name="Karaoz U."/>
            <person name="Brodie E.L."/>
            <person name="Williams K.H."/>
            <person name="Hubbard S.S."/>
            <person name="Banfield J.F."/>
        </authorList>
    </citation>
    <scope>NUCLEOTIDE SEQUENCE [LARGE SCALE GENOMIC DNA]</scope>
</reference>
<dbReference type="EMBL" id="MGDE01000235">
    <property type="protein sequence ID" value="OGL43227.1"/>
    <property type="molecule type" value="Genomic_DNA"/>
</dbReference>
<dbReference type="SUPFAM" id="SSF52540">
    <property type="entry name" value="P-loop containing nucleoside triphosphate hydrolases"/>
    <property type="match status" value="1"/>
</dbReference>
<dbReference type="Gene3D" id="3.40.50.300">
    <property type="entry name" value="P-loop containing nucleotide triphosphate hydrolases"/>
    <property type="match status" value="1"/>
</dbReference>
<dbReference type="InterPro" id="IPR003439">
    <property type="entry name" value="ABC_transporter-like_ATP-bd"/>
</dbReference>
<name>A0A1F7RQR8_9BACT</name>
<evidence type="ECO:0000256" key="1">
    <source>
        <dbReference type="ARBA" id="ARBA00022448"/>
    </source>
</evidence>
<evidence type="ECO:0000259" key="4">
    <source>
        <dbReference type="PROSITE" id="PS50893"/>
    </source>
</evidence>
<keyword evidence="1" id="KW-0813">Transport</keyword>
<organism evidence="5 6">
    <name type="scientific">Candidatus Schekmanbacteria bacterium RBG_16_38_10</name>
    <dbReference type="NCBI Taxonomy" id="1817879"/>
    <lineage>
        <taxon>Bacteria</taxon>
        <taxon>Candidatus Schekmaniibacteriota</taxon>
    </lineage>
</organism>
<dbReference type="InterPro" id="IPR017871">
    <property type="entry name" value="ABC_transporter-like_CS"/>
</dbReference>
<proteinExistence type="predicted"/>
<dbReference type="InterPro" id="IPR003593">
    <property type="entry name" value="AAA+_ATPase"/>
</dbReference>
<dbReference type="GO" id="GO:0005524">
    <property type="term" value="F:ATP binding"/>
    <property type="evidence" value="ECO:0007669"/>
    <property type="project" value="UniProtKB-KW"/>
</dbReference>
<dbReference type="GO" id="GO:0016887">
    <property type="term" value="F:ATP hydrolysis activity"/>
    <property type="evidence" value="ECO:0007669"/>
    <property type="project" value="InterPro"/>
</dbReference>
<dbReference type="InterPro" id="IPR027417">
    <property type="entry name" value="P-loop_NTPase"/>
</dbReference>
<dbReference type="SMART" id="SM00382">
    <property type="entry name" value="AAA"/>
    <property type="match status" value="1"/>
</dbReference>
<dbReference type="PANTHER" id="PTHR43023">
    <property type="entry name" value="PROTEIN TRIGALACTOSYLDIACYLGLYCEROL 3, CHLOROPLASTIC"/>
    <property type="match status" value="1"/>
</dbReference>
<evidence type="ECO:0000256" key="3">
    <source>
        <dbReference type="ARBA" id="ARBA00022840"/>
    </source>
</evidence>
<keyword evidence="2" id="KW-0547">Nucleotide-binding</keyword>
<dbReference type="PANTHER" id="PTHR43023:SF6">
    <property type="entry name" value="INTERMEMBRANE PHOSPHOLIPID TRANSPORT SYSTEM ATP-BINDING PROTEIN MLAF"/>
    <property type="match status" value="1"/>
</dbReference>
<evidence type="ECO:0000313" key="5">
    <source>
        <dbReference type="EMBL" id="OGL43227.1"/>
    </source>
</evidence>
<dbReference type="PROSITE" id="PS50893">
    <property type="entry name" value="ABC_TRANSPORTER_2"/>
    <property type="match status" value="1"/>
</dbReference>
<evidence type="ECO:0000313" key="6">
    <source>
        <dbReference type="Proteomes" id="UP000178797"/>
    </source>
</evidence>
<dbReference type="Proteomes" id="UP000178797">
    <property type="component" value="Unassembled WGS sequence"/>
</dbReference>
<dbReference type="PROSITE" id="PS00211">
    <property type="entry name" value="ABC_TRANSPORTER_1"/>
    <property type="match status" value="1"/>
</dbReference>